<name>A0AAE1PJE0_9EUCA</name>
<dbReference type="Proteomes" id="UP001292094">
    <property type="component" value="Unassembled WGS sequence"/>
</dbReference>
<evidence type="ECO:0000313" key="2">
    <source>
        <dbReference type="EMBL" id="KAK4309478.1"/>
    </source>
</evidence>
<reference evidence="2" key="1">
    <citation type="submission" date="2023-11" db="EMBL/GenBank/DDBJ databases">
        <title>Genome assemblies of two species of porcelain crab, Petrolisthes cinctipes and Petrolisthes manimaculis (Anomura: Porcellanidae).</title>
        <authorList>
            <person name="Angst P."/>
        </authorList>
    </citation>
    <scope>NUCLEOTIDE SEQUENCE</scope>
    <source>
        <strain evidence="2">PB745_02</strain>
        <tissue evidence="2">Gill</tissue>
    </source>
</reference>
<gene>
    <name evidence="2" type="ORF">Pmani_018897</name>
</gene>
<keyword evidence="3" id="KW-1185">Reference proteome</keyword>
<accession>A0AAE1PJE0</accession>
<proteinExistence type="predicted"/>
<organism evidence="2 3">
    <name type="scientific">Petrolisthes manimaculis</name>
    <dbReference type="NCBI Taxonomy" id="1843537"/>
    <lineage>
        <taxon>Eukaryota</taxon>
        <taxon>Metazoa</taxon>
        <taxon>Ecdysozoa</taxon>
        <taxon>Arthropoda</taxon>
        <taxon>Crustacea</taxon>
        <taxon>Multicrustacea</taxon>
        <taxon>Malacostraca</taxon>
        <taxon>Eumalacostraca</taxon>
        <taxon>Eucarida</taxon>
        <taxon>Decapoda</taxon>
        <taxon>Pleocyemata</taxon>
        <taxon>Anomura</taxon>
        <taxon>Galatheoidea</taxon>
        <taxon>Porcellanidae</taxon>
        <taxon>Petrolisthes</taxon>
    </lineage>
</organism>
<evidence type="ECO:0000313" key="3">
    <source>
        <dbReference type="Proteomes" id="UP001292094"/>
    </source>
</evidence>
<sequence length="188" mass="20228">MKLPLSKKPLNKPMKPFTKTPAESTVRFPAESPFKSSSRFPSAVLVPRTPPVIAASPVEIPAESVAEIPAESVAEIPAESVAEIPAESTNEIPAESTNEISAELITRFPSTVIVPRTPLVTDVSSVEIPSEKTALETTSRAKSNIVPSHVIVPRTPVSGEEIVNMVHGNQGCRLRIRLTVDIVLPRKK</sequence>
<feature type="compositionally biased region" description="Low complexity" evidence="1">
    <location>
        <begin position="1"/>
        <end position="16"/>
    </location>
</feature>
<dbReference type="EMBL" id="JAWZYT010001744">
    <property type="protein sequence ID" value="KAK4309478.1"/>
    <property type="molecule type" value="Genomic_DNA"/>
</dbReference>
<protein>
    <submittedName>
        <fullName evidence="2">Uncharacterized protein</fullName>
    </submittedName>
</protein>
<evidence type="ECO:0000256" key="1">
    <source>
        <dbReference type="SAM" id="MobiDB-lite"/>
    </source>
</evidence>
<dbReference type="AlphaFoldDB" id="A0AAE1PJE0"/>
<feature type="region of interest" description="Disordered" evidence="1">
    <location>
        <begin position="1"/>
        <end position="41"/>
    </location>
</feature>
<comment type="caution">
    <text evidence="2">The sequence shown here is derived from an EMBL/GenBank/DDBJ whole genome shotgun (WGS) entry which is preliminary data.</text>
</comment>